<evidence type="ECO:0000313" key="1">
    <source>
        <dbReference type="EMBL" id="MBT3143399.1"/>
    </source>
</evidence>
<dbReference type="Proteomes" id="UP000763802">
    <property type="component" value="Unassembled WGS sequence"/>
</dbReference>
<protein>
    <recommendedName>
        <fullName evidence="3">BZIP domain-containing protein</fullName>
    </recommendedName>
</protein>
<organism evidence="1 2">
    <name type="scientific">Falsiruegeria litorea</name>
    <dbReference type="NCBI Taxonomy" id="1280831"/>
    <lineage>
        <taxon>Bacteria</taxon>
        <taxon>Pseudomonadati</taxon>
        <taxon>Pseudomonadota</taxon>
        <taxon>Alphaproteobacteria</taxon>
        <taxon>Rhodobacterales</taxon>
        <taxon>Roseobacteraceae</taxon>
        <taxon>Falsiruegeria</taxon>
    </lineage>
</organism>
<sequence length="89" mass="10200">MTRLNPITTPRHQLRAEKARRNREAALNAFTAKKAEIDEMLTRLQTLSDDHFNCHPDEVNWGNVGTLEHYAGLLKRITDNAFCEGEHAE</sequence>
<accession>A0ABS5WXN7</accession>
<dbReference type="EMBL" id="JAHHDY010000025">
    <property type="protein sequence ID" value="MBT3143399.1"/>
    <property type="molecule type" value="Genomic_DNA"/>
</dbReference>
<reference evidence="1 2" key="1">
    <citation type="submission" date="2021-05" db="EMBL/GenBank/DDBJ databases">
        <title>Draft genomes of marine bacteria isolated from model chitin particles.</title>
        <authorList>
            <person name="Datta M.S."/>
            <person name="Schwartzman J.A."/>
            <person name="Cordero O."/>
        </authorList>
    </citation>
    <scope>NUCLEOTIDE SEQUENCE [LARGE SCALE GENOMIC DNA]</scope>
    <source>
        <strain evidence="1 2">4E07</strain>
    </source>
</reference>
<name>A0ABS5WXN7_9RHOB</name>
<evidence type="ECO:0000313" key="2">
    <source>
        <dbReference type="Proteomes" id="UP000763802"/>
    </source>
</evidence>
<proteinExistence type="predicted"/>
<dbReference type="RefSeq" id="WP_215194276.1">
    <property type="nucleotide sequence ID" value="NZ_JAHHDY010000025.1"/>
</dbReference>
<comment type="caution">
    <text evidence="1">The sequence shown here is derived from an EMBL/GenBank/DDBJ whole genome shotgun (WGS) entry which is preliminary data.</text>
</comment>
<gene>
    <name evidence="1" type="ORF">KL867_20260</name>
</gene>
<keyword evidence="2" id="KW-1185">Reference proteome</keyword>
<evidence type="ECO:0008006" key="3">
    <source>
        <dbReference type="Google" id="ProtNLM"/>
    </source>
</evidence>